<dbReference type="InterPro" id="IPR036249">
    <property type="entry name" value="Thioredoxin-like_sf"/>
</dbReference>
<dbReference type="PANTHER" id="PTHR30041">
    <property type="entry name" value="ARSENATE REDUCTASE"/>
    <property type="match status" value="1"/>
</dbReference>
<protein>
    <submittedName>
        <fullName evidence="3">Spx/MgsR family RNA polymerase-binding regulatory protein</fullName>
    </submittedName>
</protein>
<dbReference type="EMBL" id="CP040602">
    <property type="protein sequence ID" value="QCU90200.1"/>
    <property type="molecule type" value="Genomic_DNA"/>
</dbReference>
<organism evidence="3 4">
    <name type="scientific">Thiomicrorhabdus sediminis</name>
    <dbReference type="NCBI Taxonomy" id="2580412"/>
    <lineage>
        <taxon>Bacteria</taxon>
        <taxon>Pseudomonadati</taxon>
        <taxon>Pseudomonadota</taxon>
        <taxon>Gammaproteobacteria</taxon>
        <taxon>Thiotrichales</taxon>
        <taxon>Piscirickettsiaceae</taxon>
        <taxon>Thiomicrorhabdus</taxon>
    </lineage>
</organism>
<proteinExistence type="inferred from homology"/>
<name>A0A4P9K6W6_9GAMM</name>
<evidence type="ECO:0000313" key="4">
    <source>
        <dbReference type="Proteomes" id="UP000304864"/>
    </source>
</evidence>
<dbReference type="OrthoDB" id="9803749at2"/>
<evidence type="ECO:0000256" key="1">
    <source>
        <dbReference type="ARBA" id="ARBA00007198"/>
    </source>
</evidence>
<dbReference type="KEGG" id="thig:FE785_05935"/>
<dbReference type="AlphaFoldDB" id="A0A4P9K6W6"/>
<dbReference type="RefSeq" id="WP_138564875.1">
    <property type="nucleotide sequence ID" value="NZ_CP040602.1"/>
</dbReference>
<dbReference type="InterPro" id="IPR006660">
    <property type="entry name" value="Arsenate_reductase-like"/>
</dbReference>
<dbReference type="PROSITE" id="PS51353">
    <property type="entry name" value="ARSC"/>
    <property type="match status" value="1"/>
</dbReference>
<accession>A0A4P9K6W6</accession>
<dbReference type="InterPro" id="IPR006504">
    <property type="entry name" value="Tscrpt_reg_Spx/MgsR"/>
</dbReference>
<dbReference type="Proteomes" id="UP000304864">
    <property type="component" value="Chromosome"/>
</dbReference>
<dbReference type="Gene3D" id="3.40.30.10">
    <property type="entry name" value="Glutaredoxin"/>
    <property type="match status" value="1"/>
</dbReference>
<keyword evidence="4" id="KW-1185">Reference proteome</keyword>
<evidence type="ECO:0000313" key="3">
    <source>
        <dbReference type="EMBL" id="QCU90200.1"/>
    </source>
</evidence>
<dbReference type="NCBIfam" id="TIGR01617">
    <property type="entry name" value="arsC_related"/>
    <property type="match status" value="1"/>
</dbReference>
<comment type="similarity">
    <text evidence="1 2">Belongs to the ArsC family.</text>
</comment>
<dbReference type="PANTHER" id="PTHR30041:SF8">
    <property type="entry name" value="PROTEIN YFFB"/>
    <property type="match status" value="1"/>
</dbReference>
<reference evidence="3 4" key="1">
    <citation type="submission" date="2019-05" db="EMBL/GenBank/DDBJ databases">
        <title>Thiomicrorhabdus sediminis sp. nov, a novel sulfur-oxidizing bacterium isolated from coastal sediment.</title>
        <authorList>
            <person name="Liu X."/>
        </authorList>
    </citation>
    <scope>NUCLEOTIDE SEQUENCE [LARGE SCALE GENOMIC DNA]</scope>
    <source>
        <strain evidence="3 4">G1</strain>
    </source>
</reference>
<gene>
    <name evidence="3" type="ORF">FE785_05935</name>
</gene>
<sequence length="113" mass="13447">MIVYGIANCDTVRKARKFFEQNQLDYQFVDFKQQPPSLEMINNWLTQLPIDQLINKRSTSWKQLNDEQKQSLLDQTDLSIIEQMPTLIKRPLIELNNEVLVGFNEKNYQQKML</sequence>
<dbReference type="SUPFAM" id="SSF52833">
    <property type="entry name" value="Thioredoxin-like"/>
    <property type="match status" value="1"/>
</dbReference>
<dbReference type="Pfam" id="PF03960">
    <property type="entry name" value="ArsC"/>
    <property type="match status" value="1"/>
</dbReference>
<evidence type="ECO:0000256" key="2">
    <source>
        <dbReference type="PROSITE-ProRule" id="PRU01282"/>
    </source>
</evidence>